<protein>
    <submittedName>
        <fullName evidence="1">Uncharacterized protein</fullName>
    </submittedName>
</protein>
<dbReference type="RefSeq" id="WP_267274345.1">
    <property type="nucleotide sequence ID" value="NZ_CP107525.1"/>
</dbReference>
<dbReference type="EMBL" id="CP107525">
    <property type="protein sequence ID" value="UZW64355.1"/>
    <property type="molecule type" value="Genomic_DNA"/>
</dbReference>
<evidence type="ECO:0000313" key="1">
    <source>
        <dbReference type="EMBL" id="UZW64355.1"/>
    </source>
</evidence>
<proteinExistence type="predicted"/>
<reference evidence="1" key="1">
    <citation type="submission" date="2022-10" db="EMBL/GenBank/DDBJ databases">
        <authorList>
            <person name="Wei X."/>
        </authorList>
    </citation>
    <scope>NUCLEOTIDE SEQUENCE</scope>
    <source>
        <strain evidence="1">SD2</strain>
    </source>
</reference>
<gene>
    <name evidence="1" type="ORF">OIE46_03225</name>
</gene>
<sequence length="168" mass="19844">MKLIDNISKLLKIEKSELLKKFELPENASKIDFLNKLGVYSVFDSKEELTEYISKKTKNIQQKFEEFEKQKVLFEAEKENLKSLNEILNSNFQKAINSEIKKIDFVKKIEFKDLDFEDLDFENLNSSILNQAQKNGWKIKEKPQNLEIQNDSNQENVFYFKNGGVTKY</sequence>
<organism evidence="1 2">
    <name type="scientific">Mycoplasmopsis synoviae</name>
    <name type="common">Mycoplasma synoviae</name>
    <dbReference type="NCBI Taxonomy" id="2109"/>
    <lineage>
        <taxon>Bacteria</taxon>
        <taxon>Bacillati</taxon>
        <taxon>Mycoplasmatota</taxon>
        <taxon>Mycoplasmoidales</taxon>
        <taxon>Metamycoplasmataceae</taxon>
        <taxon>Mycoplasmopsis</taxon>
    </lineage>
</organism>
<dbReference type="Proteomes" id="UP001164481">
    <property type="component" value="Chromosome"/>
</dbReference>
<dbReference type="AlphaFoldDB" id="A0AAX3F206"/>
<name>A0AAX3F206_MYCSY</name>
<accession>A0AAX3F206</accession>
<reference evidence="1" key="2">
    <citation type="submission" date="2022-11" db="EMBL/GenBank/DDBJ databases">
        <title>complete genomes of mycoplasma synoviae ZX313 strain and SD2 strain.</title>
        <authorList>
            <person name="Zhong Q."/>
        </authorList>
    </citation>
    <scope>NUCLEOTIDE SEQUENCE</scope>
    <source>
        <strain evidence="1">SD2</strain>
    </source>
</reference>
<evidence type="ECO:0000313" key="2">
    <source>
        <dbReference type="Proteomes" id="UP001164481"/>
    </source>
</evidence>